<keyword evidence="3" id="KW-1185">Reference proteome</keyword>
<feature type="transmembrane region" description="Helical" evidence="1">
    <location>
        <begin position="12"/>
        <end position="35"/>
    </location>
</feature>
<comment type="caution">
    <text evidence="2">The sequence shown here is derived from an EMBL/GenBank/DDBJ whole genome shotgun (WGS) entry which is preliminary data.</text>
</comment>
<dbReference type="RefSeq" id="WP_263370005.1">
    <property type="nucleotide sequence ID" value="NZ_JAGSYD010000001.1"/>
</dbReference>
<reference evidence="3" key="1">
    <citation type="journal article" date="2019" name="Int. J. Syst. Evol. Microbiol.">
        <title>The Global Catalogue of Microorganisms (GCM) 10K type strain sequencing project: providing services to taxonomists for standard genome sequencing and annotation.</title>
        <authorList>
            <consortium name="The Broad Institute Genomics Platform"/>
            <consortium name="The Broad Institute Genome Sequencing Center for Infectious Disease"/>
            <person name="Wu L."/>
            <person name="Ma J."/>
        </authorList>
    </citation>
    <scope>NUCLEOTIDE SEQUENCE [LARGE SCALE GENOMIC DNA]</scope>
    <source>
        <strain evidence="3">CGMCC 1.16026</strain>
    </source>
</reference>
<organism evidence="2 3">
    <name type="scientific">Granulicella cerasi</name>
    <dbReference type="NCBI Taxonomy" id="741063"/>
    <lineage>
        <taxon>Bacteria</taxon>
        <taxon>Pseudomonadati</taxon>
        <taxon>Acidobacteriota</taxon>
        <taxon>Terriglobia</taxon>
        <taxon>Terriglobales</taxon>
        <taxon>Acidobacteriaceae</taxon>
        <taxon>Granulicella</taxon>
    </lineage>
</organism>
<dbReference type="PROSITE" id="PS51257">
    <property type="entry name" value="PROKAR_LIPOPROTEIN"/>
    <property type="match status" value="1"/>
</dbReference>
<dbReference type="SUPFAM" id="SSF101898">
    <property type="entry name" value="NHL repeat"/>
    <property type="match status" value="1"/>
</dbReference>
<sequence>MQIKNVSQKQRWMRAGGFVVATMAAFAMVGCGIGTNGNGASSGSTVLTVKAQGKVFGGQQPISGSTIQLYAASQVGYNYPATALLTSTVQTDGNGNFSITGTYTCPYASSMVYLLATGGNAGAGTNANIAEMAPLGACGNLSSSTFVLVNEVTTVAGAYALAQFMSSPTQLSTSPTNVTGLTNAFATVNKLVTISTGNTPGTVPAGTTVPSALLNTLANSLAACVNTNGVGGSSNYCANLFSYTTPSGGSAPTDTLTAALNIAKNPGLNVSGIYSLASASAPFQPTLTTAPAAYIVAIKYAPTGVSVPSAAAVDSYGNVWITNAGNNTLTVLDATLGAPTSYGSGLLSAPSAIAFDANGNVWVPNKGNNSLSVFQPSGAGSVALSSSLSAPSSVAVDASGTVWVTNNGNNSVTAVTVSGTSVSGASSYSTGASPVAVAVNPN</sequence>
<dbReference type="PANTHER" id="PTHR40274:SF4">
    <property type="entry name" value="BLL1406 PROTEIN"/>
    <property type="match status" value="1"/>
</dbReference>
<gene>
    <name evidence="2" type="ORF">ACFQBQ_12150</name>
</gene>
<evidence type="ECO:0008006" key="4">
    <source>
        <dbReference type="Google" id="ProtNLM"/>
    </source>
</evidence>
<evidence type="ECO:0000313" key="2">
    <source>
        <dbReference type="EMBL" id="MFC6646323.1"/>
    </source>
</evidence>
<evidence type="ECO:0000256" key="1">
    <source>
        <dbReference type="SAM" id="Phobius"/>
    </source>
</evidence>
<keyword evidence="1" id="KW-0472">Membrane</keyword>
<keyword evidence="1" id="KW-1133">Transmembrane helix</keyword>
<keyword evidence="1" id="KW-0812">Transmembrane</keyword>
<dbReference type="Gene3D" id="2.120.10.30">
    <property type="entry name" value="TolB, C-terminal domain"/>
    <property type="match status" value="1"/>
</dbReference>
<evidence type="ECO:0000313" key="3">
    <source>
        <dbReference type="Proteomes" id="UP001596391"/>
    </source>
</evidence>
<accession>A0ABW1ZB95</accession>
<dbReference type="PANTHER" id="PTHR40274">
    <property type="entry name" value="VIRGINIAMYCIN B LYASE"/>
    <property type="match status" value="1"/>
</dbReference>
<name>A0ABW1ZB95_9BACT</name>
<dbReference type="InterPro" id="IPR011042">
    <property type="entry name" value="6-blade_b-propeller_TolB-like"/>
</dbReference>
<proteinExistence type="predicted"/>
<dbReference type="EMBL" id="JBHSWI010000001">
    <property type="protein sequence ID" value="MFC6646323.1"/>
    <property type="molecule type" value="Genomic_DNA"/>
</dbReference>
<dbReference type="InterPro" id="IPR051344">
    <property type="entry name" value="Vgb"/>
</dbReference>
<protein>
    <recommendedName>
        <fullName evidence="4">NHL repeat containing protein</fullName>
    </recommendedName>
</protein>
<dbReference type="Proteomes" id="UP001596391">
    <property type="component" value="Unassembled WGS sequence"/>
</dbReference>